<dbReference type="STRING" id="438753.AZC_2233"/>
<gene>
    <name evidence="3" type="ordered locus">AZC_2233</name>
</gene>
<feature type="transmembrane region" description="Helical" evidence="1">
    <location>
        <begin position="90"/>
        <end position="109"/>
    </location>
</feature>
<keyword evidence="4" id="KW-1185">Reference proteome</keyword>
<dbReference type="eggNOG" id="COG0671">
    <property type="taxonomic scope" value="Bacteria"/>
</dbReference>
<dbReference type="Gene3D" id="1.20.144.10">
    <property type="entry name" value="Phosphatidic acid phosphatase type 2/haloperoxidase"/>
    <property type="match status" value="1"/>
</dbReference>
<feature type="transmembrane region" description="Helical" evidence="1">
    <location>
        <begin position="219"/>
        <end position="244"/>
    </location>
</feature>
<dbReference type="EMBL" id="AP009384">
    <property type="protein sequence ID" value="BAF88231.1"/>
    <property type="molecule type" value="Genomic_DNA"/>
</dbReference>
<dbReference type="SUPFAM" id="SSF48317">
    <property type="entry name" value="Acid phosphatase/Vanadium-dependent haloperoxidase"/>
    <property type="match status" value="1"/>
</dbReference>
<evidence type="ECO:0000313" key="3">
    <source>
        <dbReference type="EMBL" id="BAF88231.1"/>
    </source>
</evidence>
<dbReference type="KEGG" id="azc:AZC_2233"/>
<reference evidence="4" key="2">
    <citation type="submission" date="2007-04" db="EMBL/GenBank/DDBJ databases">
        <title>Complete genome sequence of the nitrogen-fixing bacterium Azorhizobium caulinodans ORS571.</title>
        <authorList>
            <person name="Lee K.B."/>
            <person name="Backer P.D."/>
            <person name="Aono T."/>
            <person name="Liu C.T."/>
            <person name="Suzuki S."/>
            <person name="Suzuki T."/>
            <person name="Kaneko T."/>
            <person name="Yamada M."/>
            <person name="Tabata S."/>
            <person name="Kupfer D.M."/>
            <person name="Najar F.Z."/>
            <person name="Wiley G.B."/>
            <person name="Roe B."/>
            <person name="Binnewies T."/>
            <person name="Ussery D."/>
            <person name="Vereecke D."/>
            <person name="Gevers D."/>
            <person name="Holsters M."/>
            <person name="Oyaizu H."/>
        </authorList>
    </citation>
    <scope>NUCLEOTIDE SEQUENCE [LARGE SCALE GENOMIC DNA]</scope>
    <source>
        <strain evidence="4">ATCC 43989 / DSM 5975 / JCM 20966 / LMG 6465 / NBRC 14845 / NCIMB 13405 / ORS 571</strain>
    </source>
</reference>
<reference evidence="3 4" key="3">
    <citation type="journal article" date="2008" name="BMC Genomics">
        <title>The genome of the versatile nitrogen fixer Azorhizobium caulinodans ORS571.</title>
        <authorList>
            <person name="Lee KB."/>
            <person name="Backer P.D."/>
            <person name="Aono T."/>
            <person name="Liu CT."/>
            <person name="Suzuki S."/>
            <person name="Suzuki T."/>
            <person name="Kaneko T."/>
            <person name="Yamada M."/>
            <person name="Tabata S."/>
            <person name="Kupfer D.M."/>
            <person name="Najar F.Z."/>
            <person name="Wiley G.B."/>
            <person name="Roe B."/>
            <person name="Binnewies T.T."/>
            <person name="Ussery D.W."/>
            <person name="D'Haeze W."/>
            <person name="Herder J.D."/>
            <person name="Gevers D."/>
            <person name="Vereecke D."/>
            <person name="Holsters M."/>
            <person name="Oyaizu H."/>
        </authorList>
    </citation>
    <scope>NUCLEOTIDE SEQUENCE [LARGE SCALE GENOMIC DNA]</scope>
    <source>
        <strain evidence="4">ATCC 43989 / DSM 5975 / JCM 20966 / LMG 6465 / NBRC 14845 / NCIMB 13405 / ORS 571</strain>
    </source>
</reference>
<feature type="transmembrane region" description="Helical" evidence="1">
    <location>
        <begin position="197"/>
        <end position="213"/>
    </location>
</feature>
<feature type="transmembrane region" description="Helical" evidence="1">
    <location>
        <begin position="115"/>
        <end position="132"/>
    </location>
</feature>
<feature type="domain" description="Phosphatidic acid phosphatase type 2/haloperoxidase" evidence="2">
    <location>
        <begin position="118"/>
        <end position="238"/>
    </location>
</feature>
<proteinExistence type="predicted"/>
<dbReference type="HOGENOM" id="CLU_072573_6_1_5"/>
<reference evidence="3 4" key="6">
    <citation type="journal article" date="2011" name="Appl. Environ. Microbiol.">
        <title>Involvement of the azorhizobial chromosome partition gene (parA) in the onset of bacteroid differentiation during Sesbania rostrata stem nodule development.</title>
        <authorList>
            <person name="Liu CT."/>
            <person name="Lee KB."/>
            <person name="Wang YS."/>
            <person name="Peng MH."/>
            <person name="Lee KT."/>
            <person name="Suzuki S."/>
            <person name="Suzuki T."/>
            <person name="Oyaizu H."/>
        </authorList>
    </citation>
    <scope>NUCLEOTIDE SEQUENCE [LARGE SCALE GENOMIC DNA]</scope>
    <source>
        <strain evidence="4">ATCC 43989 / DSM 5975 / JCM 20966 / LMG 6465 / NBRC 14845 / NCIMB 13405 / ORS 571</strain>
    </source>
</reference>
<reference evidence="3 4" key="5">
    <citation type="journal article" date="2010" name="Appl. Environ. Microbiol.">
        <title>phrR-like gene praR of Azorhizobium caulinodans ORS571 is essential for symbiosis with Sesbania rostrata and is involved in expression of reb genes.</title>
        <authorList>
            <person name="Akiba N."/>
            <person name="Aono T."/>
            <person name="Toyazaki H."/>
            <person name="Sato S."/>
            <person name="Oyaizu H."/>
        </authorList>
    </citation>
    <scope>NUCLEOTIDE SEQUENCE [LARGE SCALE GENOMIC DNA]</scope>
    <source>
        <strain evidence="4">ATCC 43989 / DSM 5975 / JCM 20966 / LMG 6465 / NBRC 14845 / NCIMB 13405 / ORS 571</strain>
    </source>
</reference>
<keyword evidence="1" id="KW-1133">Transmembrane helix</keyword>
<dbReference type="AlphaFoldDB" id="A8I8B5"/>
<protein>
    <recommendedName>
        <fullName evidence="2">Phosphatidic acid phosphatase type 2/haloperoxidase domain-containing protein</fullName>
    </recommendedName>
</protein>
<organism evidence="3 4">
    <name type="scientific">Azorhizobium caulinodans (strain ATCC 43989 / DSM 5975 / JCM 20966 / LMG 6465 / NBRC 14845 / NCIMB 13405 / ORS 571)</name>
    <dbReference type="NCBI Taxonomy" id="438753"/>
    <lineage>
        <taxon>Bacteria</taxon>
        <taxon>Pseudomonadati</taxon>
        <taxon>Pseudomonadota</taxon>
        <taxon>Alphaproteobacteria</taxon>
        <taxon>Hyphomicrobiales</taxon>
        <taxon>Xanthobacteraceae</taxon>
        <taxon>Azorhizobium</taxon>
    </lineage>
</organism>
<reference evidence="3 4" key="1">
    <citation type="journal article" date="2007" name="Appl. Environ. Microbiol.">
        <title>Rhizobial factors required for stem nodule maturation and maintenance in Sesbania rostrata-Azorhizobium caulinodans ORS571 symbiosis.</title>
        <authorList>
            <person name="Suzuki S."/>
            <person name="Aono T."/>
            <person name="Lee KB."/>
            <person name="Suzuki T."/>
            <person name="Liu CT."/>
            <person name="Miwa H."/>
            <person name="Wakao S."/>
            <person name="Iki T."/>
            <person name="Oyaizu H."/>
        </authorList>
    </citation>
    <scope>NUCLEOTIDE SEQUENCE [LARGE SCALE GENOMIC DNA]</scope>
    <source>
        <strain evidence="4">ATCC 43989 / DSM 5975 / JCM 20966 / LMG 6465 / NBRC 14845 / NCIMB 13405 / ORS 571</strain>
    </source>
</reference>
<sequence length="248" mass="26595">MLPPRLGLGYGTALWIRGADMTDKIAAREGEAATDRPAWRDPRRWLLGLAVCVGLVALSEAFLDRAISTFSHDHIGRNGVFFAMQYPPNILSPLAVIGAVILGIFWLFAGPPPRWGRALFTGSVALIVAIAVKEQLKFAFGHTWPETFVNNNPSWIDNGVYGFFFFHGGAGYASFPSGHSTVMACVGSVLACAYPRLRWLAVLLQLVVVTGLLGEDYHFLGDIIAGTFLGVAVGIVASAIGGLLPAPR</sequence>
<accession>A8I8B5</accession>
<evidence type="ECO:0000313" key="4">
    <source>
        <dbReference type="Proteomes" id="UP000000270"/>
    </source>
</evidence>
<evidence type="ECO:0000259" key="2">
    <source>
        <dbReference type="SMART" id="SM00014"/>
    </source>
</evidence>
<feature type="transmembrane region" description="Helical" evidence="1">
    <location>
        <begin position="45"/>
        <end position="63"/>
    </location>
</feature>
<keyword evidence="1" id="KW-0812">Transmembrane</keyword>
<dbReference type="Proteomes" id="UP000000270">
    <property type="component" value="Chromosome"/>
</dbReference>
<name>A8I8B5_AZOC5</name>
<reference evidence="3 4" key="4">
    <citation type="journal article" date="2009" name="Appl. Environ. Microbiol.">
        <title>Comparative genome-wide transcriptional profiling of Azorhizobium caulinodans ORS571 grown under free-living and symbiotic conditions.</title>
        <authorList>
            <person name="Tsukada S."/>
            <person name="Aono T."/>
            <person name="Akiba N."/>
            <person name="Lee KB."/>
            <person name="Liu CT."/>
            <person name="Toyazaki H."/>
            <person name="Oyaizu H."/>
        </authorList>
    </citation>
    <scope>NUCLEOTIDE SEQUENCE [LARGE SCALE GENOMIC DNA]</scope>
    <source>
        <strain evidence="4">ATCC 43989 / DSM 5975 / JCM 20966 / LMG 6465 / NBRC 14845 / NCIMB 13405 / ORS 571</strain>
    </source>
</reference>
<dbReference type="SMART" id="SM00014">
    <property type="entry name" value="acidPPc"/>
    <property type="match status" value="1"/>
</dbReference>
<evidence type="ECO:0000256" key="1">
    <source>
        <dbReference type="SAM" id="Phobius"/>
    </source>
</evidence>
<dbReference type="InterPro" id="IPR036938">
    <property type="entry name" value="PAP2/HPO_sf"/>
</dbReference>
<keyword evidence="1" id="KW-0472">Membrane</keyword>
<dbReference type="InterPro" id="IPR000326">
    <property type="entry name" value="PAP2/HPO"/>
</dbReference>
<dbReference type="Pfam" id="PF01569">
    <property type="entry name" value="PAP2"/>
    <property type="match status" value="1"/>
</dbReference>